<protein>
    <submittedName>
        <fullName evidence="2">Uncharacterized protein</fullName>
    </submittedName>
</protein>
<organism evidence="2 3">
    <name type="scientific">Marinitenerispora sediminis</name>
    <dbReference type="NCBI Taxonomy" id="1931232"/>
    <lineage>
        <taxon>Bacteria</taxon>
        <taxon>Bacillati</taxon>
        <taxon>Actinomycetota</taxon>
        <taxon>Actinomycetes</taxon>
        <taxon>Streptosporangiales</taxon>
        <taxon>Nocardiopsidaceae</taxon>
        <taxon>Marinitenerispora</taxon>
    </lineage>
</organism>
<keyword evidence="1" id="KW-1133">Transmembrane helix</keyword>
<keyword evidence="1" id="KW-0472">Membrane</keyword>
<evidence type="ECO:0000256" key="1">
    <source>
        <dbReference type="SAM" id="Phobius"/>
    </source>
</evidence>
<keyword evidence="1" id="KW-0812">Transmembrane</keyword>
<dbReference type="AlphaFoldDB" id="A0A368T4E3"/>
<name>A0A368T4E3_9ACTN</name>
<comment type="caution">
    <text evidence="2">The sequence shown here is derived from an EMBL/GenBank/DDBJ whole genome shotgun (WGS) entry which is preliminary data.</text>
</comment>
<gene>
    <name evidence="2" type="ORF">DEF24_13945</name>
</gene>
<feature type="transmembrane region" description="Helical" evidence="1">
    <location>
        <begin position="60"/>
        <end position="81"/>
    </location>
</feature>
<feature type="transmembrane region" description="Helical" evidence="1">
    <location>
        <begin position="93"/>
        <end position="117"/>
    </location>
</feature>
<dbReference type="EMBL" id="QEIN01000098">
    <property type="protein sequence ID" value="RCV58314.1"/>
    <property type="molecule type" value="Genomic_DNA"/>
</dbReference>
<dbReference type="RefSeq" id="WP_114397227.1">
    <property type="nucleotide sequence ID" value="NZ_QEIM01000031.1"/>
</dbReference>
<evidence type="ECO:0000313" key="2">
    <source>
        <dbReference type="EMBL" id="RCV58314.1"/>
    </source>
</evidence>
<feature type="transmembrane region" description="Helical" evidence="1">
    <location>
        <begin position="6"/>
        <end position="25"/>
    </location>
</feature>
<proteinExistence type="predicted"/>
<accession>A0A368T4E3</accession>
<dbReference type="OrthoDB" id="5147731at2"/>
<evidence type="ECO:0000313" key="3">
    <source>
        <dbReference type="Proteomes" id="UP000253318"/>
    </source>
</evidence>
<reference evidence="2 3" key="1">
    <citation type="submission" date="2018-04" db="EMBL/GenBank/DDBJ databases">
        <title>Novel actinobacteria from marine sediment.</title>
        <authorList>
            <person name="Ng Z.Y."/>
            <person name="Tan G.Y.A."/>
        </authorList>
    </citation>
    <scope>NUCLEOTIDE SEQUENCE [LARGE SCALE GENOMIC DNA]</scope>
    <source>
        <strain evidence="2 3">TPS81</strain>
    </source>
</reference>
<dbReference type="Proteomes" id="UP000253318">
    <property type="component" value="Unassembled WGS sequence"/>
</dbReference>
<keyword evidence="3" id="KW-1185">Reference proteome</keyword>
<sequence>MSDVFWSLTLLYALGFGGAFVALVLTGQLVARDALLHGYPPAIQQRYGPQSARGRRVARWTSAGTALLLVATPLLGMLSLAHHTGALPGFWDGFVFGSVLFATLAAADLVILDWWLFCTPRSRLFVLPGTEGMPEYTDRAFHVRVLVPAPVPWPLLAIPGYGLAVGGGAALAGVLV</sequence>